<sequence>MKTMKKLLRKDLSAILGSGGNECHMGGDSYNCQSDCECAWGKACEMYEDGTPGQCIAVGGGGNPGGGGTGGCIPPSICEEQPY</sequence>
<dbReference type="Proteomes" id="UP000279227">
    <property type="component" value="Chromosome"/>
</dbReference>
<dbReference type="EMBL" id="LR134289">
    <property type="protein sequence ID" value="VEE09827.1"/>
    <property type="molecule type" value="Genomic_DNA"/>
</dbReference>
<evidence type="ECO:0000313" key="2">
    <source>
        <dbReference type="Proteomes" id="UP000279227"/>
    </source>
</evidence>
<reference evidence="1 2" key="1">
    <citation type="submission" date="2018-12" db="EMBL/GenBank/DDBJ databases">
        <authorList>
            <consortium name="Pathogen Informatics"/>
        </authorList>
    </citation>
    <scope>NUCLEOTIDE SEQUENCE [LARGE SCALE GENOMIC DNA]</scope>
    <source>
        <strain evidence="1 2">NCTC11432</strain>
    </source>
</reference>
<dbReference type="AlphaFoldDB" id="A0A3S4N580"/>
<name>A0A3S4N580_CHRGE</name>
<protein>
    <submittedName>
        <fullName evidence="1">Uncharacterized protein</fullName>
    </submittedName>
</protein>
<evidence type="ECO:0000313" key="1">
    <source>
        <dbReference type="EMBL" id="VEE09827.1"/>
    </source>
</evidence>
<dbReference type="KEGG" id="cgle:NCTC11432_03402"/>
<proteinExistence type="predicted"/>
<gene>
    <name evidence="1" type="ORF">NCTC11432_03402</name>
</gene>
<accession>A0A3S4N580</accession>
<organism evidence="1 2">
    <name type="scientific">Chryseobacterium gleum</name>
    <name type="common">Flavobacterium gleum</name>
    <dbReference type="NCBI Taxonomy" id="250"/>
    <lineage>
        <taxon>Bacteria</taxon>
        <taxon>Pseudomonadati</taxon>
        <taxon>Bacteroidota</taxon>
        <taxon>Flavobacteriia</taxon>
        <taxon>Flavobacteriales</taxon>
        <taxon>Weeksellaceae</taxon>
        <taxon>Chryseobacterium group</taxon>
        <taxon>Chryseobacterium</taxon>
    </lineage>
</organism>